<dbReference type="GeneTree" id="ENSGT00940000154225"/>
<dbReference type="GO" id="GO:0007154">
    <property type="term" value="P:cell communication"/>
    <property type="evidence" value="ECO:0007669"/>
    <property type="project" value="UniProtKB-ARBA"/>
</dbReference>
<reference evidence="19" key="2">
    <citation type="submission" date="2025-09" db="UniProtKB">
        <authorList>
            <consortium name="Ensembl"/>
        </authorList>
    </citation>
    <scope>IDENTIFICATION</scope>
</reference>
<comment type="subcellular location">
    <subcellularLocation>
        <location evidence="1">Cell membrane</location>
        <topology evidence="1">Single-pass type I membrane protein</topology>
    </subcellularLocation>
    <subcellularLocation>
        <location evidence="2">Cytoplasm</location>
    </subcellularLocation>
</comment>
<evidence type="ECO:0000256" key="1">
    <source>
        <dbReference type="ARBA" id="ARBA00004251"/>
    </source>
</evidence>
<proteinExistence type="predicted"/>
<evidence type="ECO:0000256" key="13">
    <source>
        <dbReference type="ARBA" id="ARBA00023180"/>
    </source>
</evidence>
<keyword evidence="7" id="KW-0732">Signal</keyword>
<evidence type="ECO:0000256" key="4">
    <source>
        <dbReference type="ARBA" id="ARBA00022490"/>
    </source>
</evidence>
<keyword evidence="9" id="KW-0106">Calcium</keyword>
<dbReference type="PANTHER" id="PTHR24049:SF42">
    <property type="entry name" value="DELTA LIKE NON-CANONICAL NOTCH LIGAND 1"/>
    <property type="match status" value="1"/>
</dbReference>
<keyword evidence="8" id="KW-0677">Repeat</keyword>
<keyword evidence="12 16" id="KW-1015">Disulfide bond</keyword>
<evidence type="ECO:0000313" key="20">
    <source>
        <dbReference type="Proteomes" id="UP000694569"/>
    </source>
</evidence>
<sequence length="396" mass="43134">FVCKQRLKFNTLNGFVLFFSTSLVACRILSAAGRCPVHWLAFGGCLAGVVCRPGCHPKTGFCEVTGECRCHSGWKGQFCNQCVPFPGCLHGSCTKPWQCSCEEGWIGSLCDIDIHPCASKPCSTNSTCIETGDGGYICLCAPGFTGKNCLLKKGPCITNGSPCKNGGTCIDNNGFATHASCQCPPGFLGKYCDTGDCNPNPCFNGGNCTDIGPHFKCRCPTGFVGQSCSEIVSLCNSNPCRNGGTCYDKPEGFHCACLPEYSGIACAGVNKHTGLRAGTQSQNLSPLHKPFKHHGHEVLKITVKETVRNMDPFLNKNQVICFIVLGLLTCLIVLITTGIIFFSRCETWFANAKYRHLLRKKKDFYMKSSRDGEHDVKIIFPEKVKIANYNRNYTSI</sequence>
<evidence type="ECO:0000256" key="10">
    <source>
        <dbReference type="ARBA" id="ARBA00022989"/>
    </source>
</evidence>
<dbReference type="InterPro" id="IPR051022">
    <property type="entry name" value="Notch_Cell-Fate_Det"/>
</dbReference>
<dbReference type="Ensembl" id="ENSLLET00000046244.1">
    <property type="protein sequence ID" value="ENSLLEP00000044464.1"/>
    <property type="gene ID" value="ENSLLEG00000028169.1"/>
</dbReference>
<dbReference type="PROSITE" id="PS00010">
    <property type="entry name" value="ASX_HYDROXYL"/>
    <property type="match status" value="2"/>
</dbReference>
<keyword evidence="13" id="KW-0325">Glycoprotein</keyword>
<dbReference type="FunFam" id="2.10.25.10:FF:000391">
    <property type="entry name" value="Weary, isoform C"/>
    <property type="match status" value="1"/>
</dbReference>
<evidence type="ECO:0000256" key="16">
    <source>
        <dbReference type="PROSITE-ProRule" id="PRU00076"/>
    </source>
</evidence>
<dbReference type="GO" id="GO:0045197">
    <property type="term" value="P:establishment or maintenance of epithelial cell apical/basal polarity"/>
    <property type="evidence" value="ECO:0007669"/>
    <property type="project" value="TreeGrafter"/>
</dbReference>
<dbReference type="OrthoDB" id="6130531at2759"/>
<dbReference type="InterPro" id="IPR000152">
    <property type="entry name" value="EGF-type_Asp/Asn_hydroxyl_site"/>
</dbReference>
<dbReference type="InterPro" id="IPR013111">
    <property type="entry name" value="EGF_extracell"/>
</dbReference>
<accession>A0A8C5R1X2</accession>
<dbReference type="GO" id="GO:0005886">
    <property type="term" value="C:plasma membrane"/>
    <property type="evidence" value="ECO:0007669"/>
    <property type="project" value="UniProtKB-SubCell"/>
</dbReference>
<dbReference type="FunFam" id="2.10.25.10:FF:000018">
    <property type="entry name" value="Delta-like 1"/>
    <property type="match status" value="1"/>
</dbReference>
<keyword evidence="5 16" id="KW-0245">EGF-like domain</keyword>
<evidence type="ECO:0000256" key="5">
    <source>
        <dbReference type="ARBA" id="ARBA00022536"/>
    </source>
</evidence>
<keyword evidence="4" id="KW-0963">Cytoplasm</keyword>
<evidence type="ECO:0000256" key="12">
    <source>
        <dbReference type="ARBA" id="ARBA00023157"/>
    </source>
</evidence>
<feature type="domain" description="EGF-like" evidence="18">
    <location>
        <begin position="231"/>
        <end position="267"/>
    </location>
</feature>
<protein>
    <recommendedName>
        <fullName evidence="15">Protein delta homolog 1</fullName>
    </recommendedName>
</protein>
<evidence type="ECO:0000256" key="14">
    <source>
        <dbReference type="ARBA" id="ARBA00061973"/>
    </source>
</evidence>
<dbReference type="CDD" id="cd00054">
    <property type="entry name" value="EGF_CA"/>
    <property type="match status" value="4"/>
</dbReference>
<dbReference type="Pfam" id="PF07974">
    <property type="entry name" value="EGF_2"/>
    <property type="match status" value="1"/>
</dbReference>
<dbReference type="Gene3D" id="2.10.25.10">
    <property type="entry name" value="Laminin"/>
    <property type="match status" value="5"/>
</dbReference>
<dbReference type="PROSITE" id="PS01186">
    <property type="entry name" value="EGF_2"/>
    <property type="match status" value="2"/>
</dbReference>
<evidence type="ECO:0000256" key="2">
    <source>
        <dbReference type="ARBA" id="ARBA00004496"/>
    </source>
</evidence>
<name>A0A8C5R1X2_9ANUR</name>
<dbReference type="InterPro" id="IPR000742">
    <property type="entry name" value="EGF"/>
</dbReference>
<keyword evidence="11 17" id="KW-0472">Membrane</keyword>
<comment type="caution">
    <text evidence="16">Lacks conserved residue(s) required for the propagation of feature annotation.</text>
</comment>
<dbReference type="Pfam" id="PF00008">
    <property type="entry name" value="EGF"/>
    <property type="match status" value="3"/>
</dbReference>
<organism evidence="19 20">
    <name type="scientific">Leptobrachium leishanense</name>
    <name type="common">Leishan spiny toad</name>
    <dbReference type="NCBI Taxonomy" id="445787"/>
    <lineage>
        <taxon>Eukaryota</taxon>
        <taxon>Metazoa</taxon>
        <taxon>Chordata</taxon>
        <taxon>Craniata</taxon>
        <taxon>Vertebrata</taxon>
        <taxon>Euteleostomi</taxon>
        <taxon>Amphibia</taxon>
        <taxon>Batrachia</taxon>
        <taxon>Anura</taxon>
        <taxon>Pelobatoidea</taxon>
        <taxon>Megophryidae</taxon>
        <taxon>Leptobrachium</taxon>
    </lineage>
</organism>
<feature type="domain" description="EGF-like" evidence="18">
    <location>
        <begin position="193"/>
        <end position="229"/>
    </location>
</feature>
<keyword evidence="10 17" id="KW-1133">Transmembrane helix</keyword>
<evidence type="ECO:0000313" key="19">
    <source>
        <dbReference type="Ensembl" id="ENSLLEP00000044464.1"/>
    </source>
</evidence>
<dbReference type="Proteomes" id="UP000694569">
    <property type="component" value="Unplaced"/>
</dbReference>
<dbReference type="SMART" id="SM00179">
    <property type="entry name" value="EGF_CA"/>
    <property type="match status" value="4"/>
</dbReference>
<dbReference type="FunFam" id="2.10.25.10:FF:000118">
    <property type="entry name" value="protein delta homolog 2"/>
    <property type="match status" value="1"/>
</dbReference>
<evidence type="ECO:0000256" key="8">
    <source>
        <dbReference type="ARBA" id="ARBA00022737"/>
    </source>
</evidence>
<dbReference type="FunFam" id="2.10.25.10:FF:000321">
    <property type="entry name" value="Protein delta homolog 1"/>
    <property type="match status" value="1"/>
</dbReference>
<dbReference type="GO" id="GO:0007157">
    <property type="term" value="P:heterophilic cell-cell adhesion via plasma membrane cell adhesion molecules"/>
    <property type="evidence" value="ECO:0007669"/>
    <property type="project" value="TreeGrafter"/>
</dbReference>
<dbReference type="PROSITE" id="PS50026">
    <property type="entry name" value="EGF_3"/>
    <property type="match status" value="4"/>
</dbReference>
<dbReference type="Pfam" id="PF21700">
    <property type="entry name" value="EGF_DL_JAG"/>
    <property type="match status" value="1"/>
</dbReference>
<evidence type="ECO:0000256" key="15">
    <source>
        <dbReference type="ARBA" id="ARBA00072386"/>
    </source>
</evidence>
<feature type="transmembrane region" description="Helical" evidence="17">
    <location>
        <begin position="322"/>
        <end position="343"/>
    </location>
</feature>
<evidence type="ECO:0000256" key="11">
    <source>
        <dbReference type="ARBA" id="ARBA00023136"/>
    </source>
</evidence>
<keyword evidence="6 17" id="KW-0812">Transmembrane</keyword>
<dbReference type="SUPFAM" id="SSF57196">
    <property type="entry name" value="EGF/Laminin"/>
    <property type="match status" value="4"/>
</dbReference>
<feature type="disulfide bond" evidence="16">
    <location>
        <begin position="257"/>
        <end position="266"/>
    </location>
</feature>
<dbReference type="GO" id="GO:0032991">
    <property type="term" value="C:protein-containing complex"/>
    <property type="evidence" value="ECO:0007669"/>
    <property type="project" value="TreeGrafter"/>
</dbReference>
<evidence type="ECO:0000256" key="6">
    <source>
        <dbReference type="ARBA" id="ARBA00022692"/>
    </source>
</evidence>
<keyword evidence="3" id="KW-1003">Cell membrane</keyword>
<dbReference type="GO" id="GO:0005737">
    <property type="term" value="C:cytoplasm"/>
    <property type="evidence" value="ECO:0007669"/>
    <property type="project" value="UniProtKB-SubCell"/>
</dbReference>
<evidence type="ECO:0000256" key="9">
    <source>
        <dbReference type="ARBA" id="ARBA00022837"/>
    </source>
</evidence>
<gene>
    <name evidence="19" type="primary">DLK1</name>
</gene>
<keyword evidence="20" id="KW-1185">Reference proteome</keyword>
<evidence type="ECO:0000256" key="17">
    <source>
        <dbReference type="SAM" id="Phobius"/>
    </source>
</evidence>
<reference evidence="19" key="1">
    <citation type="submission" date="2025-08" db="UniProtKB">
        <authorList>
            <consortium name="Ensembl"/>
        </authorList>
    </citation>
    <scope>IDENTIFICATION</scope>
</reference>
<comment type="subunit">
    <text evidence="14">Monomer. Interacts with SH3RF2.</text>
</comment>
<dbReference type="SMART" id="SM00181">
    <property type="entry name" value="EGF"/>
    <property type="match status" value="6"/>
</dbReference>
<evidence type="ECO:0000256" key="7">
    <source>
        <dbReference type="ARBA" id="ARBA00022729"/>
    </source>
</evidence>
<dbReference type="GO" id="GO:0005509">
    <property type="term" value="F:calcium ion binding"/>
    <property type="evidence" value="ECO:0007669"/>
    <property type="project" value="InterPro"/>
</dbReference>
<dbReference type="PROSITE" id="PS00022">
    <property type="entry name" value="EGF_1"/>
    <property type="match status" value="4"/>
</dbReference>
<feature type="domain" description="EGF-like" evidence="18">
    <location>
        <begin position="113"/>
        <end position="150"/>
    </location>
</feature>
<dbReference type="InterPro" id="IPR001881">
    <property type="entry name" value="EGF-like_Ca-bd_dom"/>
</dbReference>
<evidence type="ECO:0000259" key="18">
    <source>
        <dbReference type="PROSITE" id="PS50026"/>
    </source>
</evidence>
<dbReference type="PANTHER" id="PTHR24049">
    <property type="entry name" value="CRUMBS FAMILY MEMBER"/>
    <property type="match status" value="1"/>
</dbReference>
<dbReference type="AlphaFoldDB" id="A0A8C5R1X2"/>
<feature type="domain" description="EGF-like" evidence="18">
    <location>
        <begin position="152"/>
        <end position="190"/>
    </location>
</feature>
<evidence type="ECO:0000256" key="3">
    <source>
        <dbReference type="ARBA" id="ARBA00022475"/>
    </source>
</evidence>
<dbReference type="FunFam" id="2.10.25.10:FF:000109">
    <property type="entry name" value="Notch homolog 4, [Drosophila]"/>
    <property type="match status" value="1"/>
</dbReference>
<dbReference type="GO" id="GO:0023052">
    <property type="term" value="P:signaling"/>
    <property type="evidence" value="ECO:0007669"/>
    <property type="project" value="UniProtKB-ARBA"/>
</dbReference>
<feature type="disulfide bond" evidence="16">
    <location>
        <begin position="219"/>
        <end position="228"/>
    </location>
</feature>
<feature type="disulfide bond" evidence="16">
    <location>
        <begin position="140"/>
        <end position="149"/>
    </location>
</feature>